<name>A0AC61NPT3_9BACT</name>
<sequence length="447" mass="49189">MFSFKLVTIMRKYFAICLLLVSILSSCTPEEYTYVDRYGEKPSDISYVEIPDFLEGGSFTSSEAYITLASNVFPEFFMENVSKDGVNLDDVSVFKIDTLSGVVTLNEANNLVAGSYNVGVKVRTFNNAAALLEDGTYELTKVLHDSVTFIDALSFVVLPKLPESITYTPNLIGAKPGKAFSSAIPVVVGSKPTLHELFGENADLFQIDANTGVISLPADHTVAEKTYLLSVKVTNEAGVVEFPNVLTVVVAPATEVVVQSLNLPAYGGIKLKVEDDNIPEMSVLSVDPLAPVQDISKKKWSKAWGLWYYDFGDGKEYSIEFIPAKSEQEDYIWFDDKVSLVDAVKANVELVAAHAYGSFNYCNFDLIVSEDFTGDASSATWKHYPVDMSAHALEKRIPQKYEFDISEFDGKEVTIGLYCKHFLTGSTTLSALSKNLLVKDIVIKATK</sequence>
<gene>
    <name evidence="1" type="ORF">K4L44_01915</name>
</gene>
<dbReference type="Proteomes" id="UP000826212">
    <property type="component" value="Chromosome"/>
</dbReference>
<proteinExistence type="predicted"/>
<dbReference type="EMBL" id="CP081303">
    <property type="protein sequence ID" value="QZE14652.1"/>
    <property type="molecule type" value="Genomic_DNA"/>
</dbReference>
<evidence type="ECO:0000313" key="2">
    <source>
        <dbReference type="Proteomes" id="UP000826212"/>
    </source>
</evidence>
<evidence type="ECO:0000313" key="1">
    <source>
        <dbReference type="EMBL" id="QZE14652.1"/>
    </source>
</evidence>
<organism evidence="1 2">
    <name type="scientific">Halosquirtibacter laminarini</name>
    <dbReference type="NCBI Taxonomy" id="3374600"/>
    <lineage>
        <taxon>Bacteria</taxon>
        <taxon>Pseudomonadati</taxon>
        <taxon>Bacteroidota</taxon>
        <taxon>Bacteroidia</taxon>
        <taxon>Marinilabiliales</taxon>
        <taxon>Prolixibacteraceae</taxon>
        <taxon>Halosquirtibacter</taxon>
    </lineage>
</organism>
<keyword evidence="2" id="KW-1185">Reference proteome</keyword>
<accession>A0AC61NPT3</accession>
<protein>
    <submittedName>
        <fullName evidence="1">Uncharacterized protein</fullName>
    </submittedName>
</protein>
<reference evidence="1" key="1">
    <citation type="submission" date="2021-08" db="EMBL/GenBank/DDBJ databases">
        <title>Novel anaerobic bacterium isolated from sea squirt in East Sea, Republic of Korea.</title>
        <authorList>
            <person name="Nguyen T.H."/>
            <person name="Li Z."/>
            <person name="Lee Y.-J."/>
            <person name="Ko J."/>
            <person name="Kim S.-G."/>
        </authorList>
    </citation>
    <scope>NUCLEOTIDE SEQUENCE</scope>
    <source>
        <strain evidence="1">KCTC 25031</strain>
    </source>
</reference>